<dbReference type="EMBL" id="VYYT01000087">
    <property type="protein sequence ID" value="KAK2771043.1"/>
    <property type="molecule type" value="Genomic_DNA"/>
</dbReference>
<evidence type="ECO:0000256" key="3">
    <source>
        <dbReference type="SAM" id="SignalP"/>
    </source>
</evidence>
<keyword evidence="6" id="KW-1185">Reference proteome</keyword>
<name>A0AAE0DCH5_COLKA</name>
<dbReference type="SUPFAM" id="SSF48403">
    <property type="entry name" value="Ankyrin repeat"/>
    <property type="match status" value="1"/>
</dbReference>
<dbReference type="Pfam" id="PF00023">
    <property type="entry name" value="Ank"/>
    <property type="match status" value="1"/>
</dbReference>
<evidence type="ECO:0000313" key="5">
    <source>
        <dbReference type="EMBL" id="KAK2771043.1"/>
    </source>
</evidence>
<dbReference type="AlphaFoldDB" id="A0AAE0DCH5"/>
<feature type="repeat" description="ANK" evidence="2">
    <location>
        <begin position="849"/>
        <end position="881"/>
    </location>
</feature>
<organism evidence="5 6">
    <name type="scientific">Colletotrichum kahawae</name>
    <name type="common">Coffee berry disease fungus</name>
    <dbReference type="NCBI Taxonomy" id="34407"/>
    <lineage>
        <taxon>Eukaryota</taxon>
        <taxon>Fungi</taxon>
        <taxon>Dikarya</taxon>
        <taxon>Ascomycota</taxon>
        <taxon>Pezizomycotina</taxon>
        <taxon>Sordariomycetes</taxon>
        <taxon>Hypocreomycetidae</taxon>
        <taxon>Glomerellales</taxon>
        <taxon>Glomerellaceae</taxon>
        <taxon>Colletotrichum</taxon>
        <taxon>Colletotrichum gloeosporioides species complex</taxon>
    </lineage>
</organism>
<dbReference type="PROSITE" id="PS50088">
    <property type="entry name" value="ANK_REPEAT"/>
    <property type="match status" value="2"/>
</dbReference>
<protein>
    <submittedName>
        <fullName evidence="5">Ankyrin repeat-containing protein</fullName>
    </submittedName>
</protein>
<feature type="signal peptide" evidence="3">
    <location>
        <begin position="1"/>
        <end position="20"/>
    </location>
</feature>
<feature type="chain" id="PRO_5042006242" evidence="3">
    <location>
        <begin position="21"/>
        <end position="921"/>
    </location>
</feature>
<evidence type="ECO:0000256" key="2">
    <source>
        <dbReference type="PROSITE-ProRule" id="PRU00023"/>
    </source>
</evidence>
<sequence>MDPVSLSLAVAGILPVIATAINQMQKFYTDVIQAKSLIQQLMDEVVALRGNLVLLKDLLEGPAIKGTGVSFDQSSVLVCCAMACRNKLETLCESLEVYSNSKGRRLVWPLAQKKFSESLQTLRNLSFWIQLALTIEGCRLLSHTSIEVTNTLEQQCRDLKEMQGAIRVLQMKSDVQGRIIGDARQEQKRQEILQKISDFEYQKRHIEAGEARVEDTGLWIIQHPSFQTWRDNLSSHNLLWCHGLPGSGKTVLTSAIIDHLLSISTAEISISYFYLKYLDLERQTPTAVLASLLRQVLGSMSEVPSTVIELFESRQMTSKGMGITDYLRLIKEVAAGLQTCYIVLDALDECDQACRRHLLQAIHQLNQCQTVRVLATSRSFIPDIEWTMQKCPQILIEAQDPDLRKYMQHMITELDRYQIVDTELAESISKKVIAKANGTFLPVVLQLGTILQKRTRGHMEDAIGSISDDLALVFEQVMTRINHLPGDYRQLAQRVLAWLTHAKSALTAEEIGDALAVTDSIEKGLRSWSARYCPLPKMIIDCCQGFVLMEPSTHVLNLSHYTIREYFEKNTDKLFPLVKQDMASTCLSYLYPFLSYAARHWGKHVAETEQEKEVADLLSYFLQKRNSTAAAWQVMRFARGFRQRYWAPDECLSVTPLHLASRFGLKITLHRLLNNDEETTIDLGTAKVGSTPVIFAASEADPETLLLLLQYGANPFIRNWFGNALHCACEAGMSKNVRLLVQHGMKPYGDLSDDQGDRSPIACTLDRDSLDCFRTLVELSIPMPETDAGAVFSCEHPSVSYLLSLSVVCSAYKITKWLVENKQHHGTVEWLMQASSSPLESCRGSTPLLGASLLRQSIRQRNFRMVRLLVSCGVDPNAEDDEGQTLADYAAELGISKYVRALSLDLESSLVDASLFDNTDN</sequence>
<gene>
    <name evidence="5" type="ORF">CKAH01_14531</name>
</gene>
<dbReference type="Proteomes" id="UP001281614">
    <property type="component" value="Unassembled WGS sequence"/>
</dbReference>
<evidence type="ECO:0000259" key="4">
    <source>
        <dbReference type="Pfam" id="PF24883"/>
    </source>
</evidence>
<dbReference type="PANTHER" id="PTHR10039">
    <property type="entry name" value="AMELOGENIN"/>
    <property type="match status" value="1"/>
</dbReference>
<dbReference type="PANTHER" id="PTHR10039:SF16">
    <property type="entry name" value="GPI INOSITOL-DEACYLASE"/>
    <property type="match status" value="1"/>
</dbReference>
<reference evidence="5" key="1">
    <citation type="submission" date="2023-02" db="EMBL/GenBank/DDBJ databases">
        <title>Colletotrichum kahawae CIFC_Que2 genome sequencing and assembly.</title>
        <authorList>
            <person name="Baroncelli R."/>
        </authorList>
    </citation>
    <scope>NUCLEOTIDE SEQUENCE</scope>
    <source>
        <strain evidence="5">CIFC_Que2</strain>
    </source>
</reference>
<accession>A0AAE0DCH5</accession>
<feature type="domain" description="Nephrocystin 3-like N-terminal" evidence="4">
    <location>
        <begin position="215"/>
        <end position="378"/>
    </location>
</feature>
<dbReference type="InterPro" id="IPR056884">
    <property type="entry name" value="NPHP3-like_N"/>
</dbReference>
<dbReference type="Gene3D" id="1.25.40.20">
    <property type="entry name" value="Ankyrin repeat-containing domain"/>
    <property type="match status" value="2"/>
</dbReference>
<dbReference type="SUPFAM" id="SSF52540">
    <property type="entry name" value="P-loop containing nucleoside triphosphate hydrolases"/>
    <property type="match status" value="1"/>
</dbReference>
<keyword evidence="2" id="KW-0040">ANK repeat</keyword>
<feature type="repeat" description="ANK" evidence="2">
    <location>
        <begin position="688"/>
        <end position="720"/>
    </location>
</feature>
<proteinExistence type="predicted"/>
<evidence type="ECO:0000256" key="1">
    <source>
        <dbReference type="ARBA" id="ARBA00022737"/>
    </source>
</evidence>
<dbReference type="InterPro" id="IPR036770">
    <property type="entry name" value="Ankyrin_rpt-contain_sf"/>
</dbReference>
<dbReference type="InterPro" id="IPR027417">
    <property type="entry name" value="P-loop_NTPase"/>
</dbReference>
<dbReference type="Gene3D" id="3.40.50.300">
    <property type="entry name" value="P-loop containing nucleotide triphosphate hydrolases"/>
    <property type="match status" value="1"/>
</dbReference>
<dbReference type="SMART" id="SM00248">
    <property type="entry name" value="ANK"/>
    <property type="match status" value="5"/>
</dbReference>
<keyword evidence="1" id="KW-0677">Repeat</keyword>
<evidence type="ECO:0000313" key="6">
    <source>
        <dbReference type="Proteomes" id="UP001281614"/>
    </source>
</evidence>
<comment type="caution">
    <text evidence="5">The sequence shown here is derived from an EMBL/GenBank/DDBJ whole genome shotgun (WGS) entry which is preliminary data.</text>
</comment>
<dbReference type="InterPro" id="IPR002110">
    <property type="entry name" value="Ankyrin_rpt"/>
</dbReference>
<keyword evidence="3" id="KW-0732">Signal</keyword>
<dbReference type="Pfam" id="PF24883">
    <property type="entry name" value="NPHP3_N"/>
    <property type="match status" value="1"/>
</dbReference>